<evidence type="ECO:0000313" key="1">
    <source>
        <dbReference type="EMBL" id="RXQ88833.1"/>
    </source>
</evidence>
<dbReference type="InterPro" id="IPR046228">
    <property type="entry name" value="DUF6261"/>
</dbReference>
<proteinExistence type="predicted"/>
<sequence>MNLHVLSHADTNEIGSIANNALKELAKSDWSSDVYLKTIFDRLQSETNVLTAAIGLVRKNDYTQQLIAQDALFDQAFIGTKQFVYANTYSLDRAVAEKAQKIWAIFEAHDLNLYRLGYEQQIFVTHSLLNELDKPKNKTLIESLDGVVAYLSQLKIQNEALETLFQKSKEDEAAKSASIAPSTQKNLIREILNVDLFPYIEVMSKVKPEIYAASFKVISEYVESINIKVKARKTRSENQVEAEKLS</sequence>
<accession>A0A4V1MZT3</accession>
<keyword evidence="2" id="KW-1185">Reference proteome</keyword>
<reference evidence="1 2" key="1">
    <citation type="submission" date="2019-01" db="EMBL/GenBank/DDBJ databases">
        <title>Ancylomarina salipaludis sp. nov., isolated from a salt marsh.</title>
        <authorList>
            <person name="Yoon J.-H."/>
        </authorList>
    </citation>
    <scope>NUCLEOTIDE SEQUENCE [LARGE SCALE GENOMIC DNA]</scope>
    <source>
        <strain evidence="1 2">SHSM-M15</strain>
    </source>
</reference>
<dbReference type="OrthoDB" id="1116590at2"/>
<dbReference type="RefSeq" id="WP_129255501.1">
    <property type="nucleotide sequence ID" value="NZ_SAXA01000017.1"/>
</dbReference>
<protein>
    <submittedName>
        <fullName evidence="1">Uncharacterized protein</fullName>
    </submittedName>
</protein>
<name>A0A4V1MZT3_9BACT</name>
<dbReference type="AlphaFoldDB" id="A0A4V1MZT3"/>
<dbReference type="EMBL" id="SAXA01000017">
    <property type="protein sequence ID" value="RXQ88833.1"/>
    <property type="molecule type" value="Genomic_DNA"/>
</dbReference>
<dbReference type="Proteomes" id="UP000289703">
    <property type="component" value="Unassembled WGS sequence"/>
</dbReference>
<comment type="caution">
    <text evidence="1">The sequence shown here is derived from an EMBL/GenBank/DDBJ whole genome shotgun (WGS) entry which is preliminary data.</text>
</comment>
<dbReference type="Pfam" id="PF19775">
    <property type="entry name" value="DUF6261"/>
    <property type="match status" value="1"/>
</dbReference>
<organism evidence="1 2">
    <name type="scientific">Ancylomarina salipaludis</name>
    <dbReference type="NCBI Taxonomy" id="2501299"/>
    <lineage>
        <taxon>Bacteria</taxon>
        <taxon>Pseudomonadati</taxon>
        <taxon>Bacteroidota</taxon>
        <taxon>Bacteroidia</taxon>
        <taxon>Marinilabiliales</taxon>
        <taxon>Marinifilaceae</taxon>
        <taxon>Ancylomarina</taxon>
    </lineage>
</organism>
<gene>
    <name evidence="1" type="ORF">EO244_14995</name>
</gene>
<evidence type="ECO:0000313" key="2">
    <source>
        <dbReference type="Proteomes" id="UP000289703"/>
    </source>
</evidence>